<dbReference type="RefSeq" id="WP_135277211.1">
    <property type="nucleotide sequence ID" value="NZ_PQVH01000008.1"/>
</dbReference>
<keyword evidence="2 6" id="KW-0349">Heme</keyword>
<dbReference type="Pfam" id="PF00034">
    <property type="entry name" value="Cytochrom_C"/>
    <property type="match status" value="1"/>
</dbReference>
<evidence type="ECO:0000256" key="4">
    <source>
        <dbReference type="ARBA" id="ARBA00022982"/>
    </source>
</evidence>
<keyword evidence="3 6" id="KW-0479">Metal-binding</keyword>
<comment type="caution">
    <text evidence="8">The sequence shown here is derived from an EMBL/GenBank/DDBJ whole genome shotgun (WGS) entry which is preliminary data.</text>
</comment>
<protein>
    <submittedName>
        <fullName evidence="8">Cytochrome C</fullName>
    </submittedName>
</protein>
<evidence type="ECO:0000256" key="1">
    <source>
        <dbReference type="ARBA" id="ARBA00022448"/>
    </source>
</evidence>
<organism evidence="8 9">
    <name type="scientific">Methylotenera oryzisoli</name>
    <dbReference type="NCBI Taxonomy" id="2080758"/>
    <lineage>
        <taxon>Bacteria</taxon>
        <taxon>Pseudomonadati</taxon>
        <taxon>Pseudomonadota</taxon>
        <taxon>Betaproteobacteria</taxon>
        <taxon>Nitrosomonadales</taxon>
        <taxon>Methylophilaceae</taxon>
        <taxon>Methylotenera</taxon>
    </lineage>
</organism>
<evidence type="ECO:0000256" key="6">
    <source>
        <dbReference type="PROSITE-ProRule" id="PRU00433"/>
    </source>
</evidence>
<dbReference type="Gene3D" id="1.10.760.10">
    <property type="entry name" value="Cytochrome c-like domain"/>
    <property type="match status" value="1"/>
</dbReference>
<reference evidence="8 9" key="1">
    <citation type="submission" date="2018-02" db="EMBL/GenBank/DDBJ databases">
        <title>A novel lanthanide dependent methylotroph, Methylotenera sp. La3113.</title>
        <authorList>
            <person name="Lv H."/>
            <person name="Tani A."/>
        </authorList>
    </citation>
    <scope>NUCLEOTIDE SEQUENCE [LARGE SCALE GENOMIC DNA]</scope>
    <source>
        <strain evidence="8 9">La3113</strain>
    </source>
</reference>
<evidence type="ECO:0000313" key="9">
    <source>
        <dbReference type="Proteomes" id="UP000297706"/>
    </source>
</evidence>
<dbReference type="InterPro" id="IPR009056">
    <property type="entry name" value="Cyt_c-like_dom"/>
</dbReference>
<dbReference type="OrthoDB" id="9809720at2"/>
<evidence type="ECO:0000256" key="3">
    <source>
        <dbReference type="ARBA" id="ARBA00022723"/>
    </source>
</evidence>
<evidence type="ECO:0000256" key="2">
    <source>
        <dbReference type="ARBA" id="ARBA00022617"/>
    </source>
</evidence>
<accession>A0A4Y9VRZ6</accession>
<dbReference type="InterPro" id="IPR036909">
    <property type="entry name" value="Cyt_c-like_dom_sf"/>
</dbReference>
<dbReference type="SUPFAM" id="SSF46626">
    <property type="entry name" value="Cytochrome c"/>
    <property type="match status" value="1"/>
</dbReference>
<dbReference type="GO" id="GO:0046872">
    <property type="term" value="F:metal ion binding"/>
    <property type="evidence" value="ECO:0007669"/>
    <property type="project" value="UniProtKB-KW"/>
</dbReference>
<evidence type="ECO:0000313" key="8">
    <source>
        <dbReference type="EMBL" id="TFW71642.1"/>
    </source>
</evidence>
<dbReference type="Proteomes" id="UP000297706">
    <property type="component" value="Unassembled WGS sequence"/>
</dbReference>
<keyword evidence="1" id="KW-0813">Transport</keyword>
<keyword evidence="9" id="KW-1185">Reference proteome</keyword>
<dbReference type="PANTHER" id="PTHR37823:SF1">
    <property type="entry name" value="CYTOCHROME C-553-LIKE"/>
    <property type="match status" value="1"/>
</dbReference>
<evidence type="ECO:0000256" key="5">
    <source>
        <dbReference type="ARBA" id="ARBA00023004"/>
    </source>
</evidence>
<dbReference type="GO" id="GO:0020037">
    <property type="term" value="F:heme binding"/>
    <property type="evidence" value="ECO:0007669"/>
    <property type="project" value="InterPro"/>
</dbReference>
<feature type="domain" description="Cytochrome c" evidence="7">
    <location>
        <begin position="47"/>
        <end position="128"/>
    </location>
</feature>
<proteinExistence type="predicted"/>
<name>A0A4Y9VRZ6_9PROT</name>
<gene>
    <name evidence="8" type="ORF">C3Y98_06010</name>
</gene>
<evidence type="ECO:0000259" key="7">
    <source>
        <dbReference type="PROSITE" id="PS51007"/>
    </source>
</evidence>
<keyword evidence="5 6" id="KW-0408">Iron</keyword>
<dbReference type="GO" id="GO:0009055">
    <property type="term" value="F:electron transfer activity"/>
    <property type="evidence" value="ECO:0007669"/>
    <property type="project" value="InterPro"/>
</dbReference>
<dbReference type="InterPro" id="IPR051811">
    <property type="entry name" value="Cytochrome_c550/c551-like"/>
</dbReference>
<keyword evidence="4" id="KW-0249">Electron transport</keyword>
<dbReference type="PROSITE" id="PS51007">
    <property type="entry name" value="CYTC"/>
    <property type="match status" value="1"/>
</dbReference>
<dbReference type="PANTHER" id="PTHR37823">
    <property type="entry name" value="CYTOCHROME C-553-LIKE"/>
    <property type="match status" value="1"/>
</dbReference>
<dbReference type="AlphaFoldDB" id="A0A4Y9VRZ6"/>
<dbReference type="EMBL" id="PQVH01000008">
    <property type="protein sequence ID" value="TFW71642.1"/>
    <property type="molecule type" value="Genomic_DNA"/>
</dbReference>
<sequence length="141" mass="16096">MATRFTKSMARNIFMGGSLFFFLLFLALTFDTNQKLPKRDNSQNLTASVIHGKKLWETNNCIGCHTLLGEGAYFAPELGNVYKRRGPDFIKAWIKGQPTGIPGRRQMPQFNFTDKELDDLVDFLKYTSEINTNNWPPNIEG</sequence>